<dbReference type="STRING" id="1526571.AT746_13175"/>
<evidence type="ECO:0000256" key="1">
    <source>
        <dbReference type="ARBA" id="ARBA00000316"/>
    </source>
</evidence>
<feature type="active site" description="Proton acceptor; specific for D-alanine" evidence="5">
    <location>
        <position position="36"/>
    </location>
</feature>
<gene>
    <name evidence="9" type="ORF">AT746_13175</name>
</gene>
<dbReference type="NCBIfam" id="TIGR00492">
    <property type="entry name" value="alr"/>
    <property type="match status" value="1"/>
</dbReference>
<name>A0A0U3AMB6_9ALTE</name>
<dbReference type="Gene3D" id="3.20.20.10">
    <property type="entry name" value="Alanine racemase"/>
    <property type="match status" value="1"/>
</dbReference>
<dbReference type="SUPFAM" id="SSF50621">
    <property type="entry name" value="Alanine racemase C-terminal domain-like"/>
    <property type="match status" value="1"/>
</dbReference>
<feature type="active site" description="Proton acceptor; specific for L-alanine" evidence="5">
    <location>
        <position position="256"/>
    </location>
</feature>
<dbReference type="GO" id="GO:0030170">
    <property type="term" value="F:pyridoxal phosphate binding"/>
    <property type="evidence" value="ECO:0007669"/>
    <property type="project" value="UniProtKB-UniRule"/>
</dbReference>
<dbReference type="HAMAP" id="MF_01201">
    <property type="entry name" value="Ala_racemase"/>
    <property type="match status" value="1"/>
</dbReference>
<dbReference type="PRINTS" id="PR00992">
    <property type="entry name" value="ALARACEMASE"/>
</dbReference>
<dbReference type="UniPathway" id="UPA00042">
    <property type="reaction ID" value="UER00497"/>
</dbReference>
<dbReference type="KEGG" id="lal:AT746_13175"/>
<dbReference type="GO" id="GO:0008784">
    <property type="term" value="F:alanine racemase activity"/>
    <property type="evidence" value="ECO:0007669"/>
    <property type="project" value="UniProtKB-UniRule"/>
</dbReference>
<dbReference type="RefSeq" id="WP_062481034.1">
    <property type="nucleotide sequence ID" value="NZ_CP013650.1"/>
</dbReference>
<dbReference type="PANTHER" id="PTHR30511">
    <property type="entry name" value="ALANINE RACEMASE"/>
    <property type="match status" value="1"/>
</dbReference>
<dbReference type="InterPro" id="IPR009006">
    <property type="entry name" value="Ala_racemase/Decarboxylase_C"/>
</dbReference>
<evidence type="ECO:0000256" key="7">
    <source>
        <dbReference type="PIRSR" id="PIRSR600821-52"/>
    </source>
</evidence>
<feature type="binding site" evidence="5 7">
    <location>
        <position position="132"/>
    </location>
    <ligand>
        <name>substrate</name>
    </ligand>
</feature>
<dbReference type="FunFam" id="3.20.20.10:FF:000002">
    <property type="entry name" value="Alanine racemase"/>
    <property type="match status" value="1"/>
</dbReference>
<dbReference type="AlphaFoldDB" id="A0A0U3AMB6"/>
<dbReference type="InterPro" id="IPR000821">
    <property type="entry name" value="Ala_racemase"/>
</dbReference>
<feature type="domain" description="Alanine racemase C-terminal" evidence="8">
    <location>
        <begin position="235"/>
        <end position="359"/>
    </location>
</feature>
<comment type="catalytic activity">
    <reaction evidence="1 5">
        <text>L-alanine = D-alanine</text>
        <dbReference type="Rhea" id="RHEA:20249"/>
        <dbReference type="ChEBI" id="CHEBI:57416"/>
        <dbReference type="ChEBI" id="CHEBI:57972"/>
        <dbReference type="EC" id="5.1.1.1"/>
    </reaction>
</comment>
<dbReference type="InterPro" id="IPR029066">
    <property type="entry name" value="PLP-binding_barrel"/>
</dbReference>
<dbReference type="Proteomes" id="UP000068447">
    <property type="component" value="Chromosome"/>
</dbReference>
<organism evidence="9 10">
    <name type="scientific">Lacimicrobium alkaliphilum</name>
    <dbReference type="NCBI Taxonomy" id="1526571"/>
    <lineage>
        <taxon>Bacteria</taxon>
        <taxon>Pseudomonadati</taxon>
        <taxon>Pseudomonadota</taxon>
        <taxon>Gammaproteobacteria</taxon>
        <taxon>Alteromonadales</taxon>
        <taxon>Alteromonadaceae</taxon>
        <taxon>Lacimicrobium</taxon>
    </lineage>
</organism>
<dbReference type="SMART" id="SM01005">
    <property type="entry name" value="Ala_racemase_C"/>
    <property type="match status" value="1"/>
</dbReference>
<dbReference type="Pfam" id="PF00842">
    <property type="entry name" value="Ala_racemase_C"/>
    <property type="match status" value="1"/>
</dbReference>
<dbReference type="EMBL" id="CP013650">
    <property type="protein sequence ID" value="ALS99122.1"/>
    <property type="molecule type" value="Genomic_DNA"/>
</dbReference>
<dbReference type="CDD" id="cd06827">
    <property type="entry name" value="PLPDE_III_AR_proteobact"/>
    <property type="match status" value="1"/>
</dbReference>
<comment type="pathway">
    <text evidence="5">Amino-acid biosynthesis; D-alanine biosynthesis; D-alanine from L-alanine: step 1/1.</text>
</comment>
<evidence type="ECO:0000256" key="5">
    <source>
        <dbReference type="HAMAP-Rule" id="MF_01201"/>
    </source>
</evidence>
<protein>
    <recommendedName>
        <fullName evidence="5">Alanine racemase</fullName>
        <ecNumber evidence="5">5.1.1.1</ecNumber>
    </recommendedName>
</protein>
<dbReference type="PROSITE" id="PS00395">
    <property type="entry name" value="ALANINE_RACEMASE"/>
    <property type="match status" value="1"/>
</dbReference>
<dbReference type="Pfam" id="PF01168">
    <property type="entry name" value="Ala_racemase_N"/>
    <property type="match status" value="1"/>
</dbReference>
<keyword evidence="3 5" id="KW-0663">Pyridoxal phosphate</keyword>
<dbReference type="GO" id="GO:0005829">
    <property type="term" value="C:cytosol"/>
    <property type="evidence" value="ECO:0007669"/>
    <property type="project" value="TreeGrafter"/>
</dbReference>
<comment type="similarity">
    <text evidence="5">Belongs to the alanine racemase family.</text>
</comment>
<comment type="cofactor">
    <cofactor evidence="2 5 6">
        <name>pyridoxal 5'-phosphate</name>
        <dbReference type="ChEBI" id="CHEBI:597326"/>
    </cofactor>
</comment>
<dbReference type="PANTHER" id="PTHR30511:SF0">
    <property type="entry name" value="ALANINE RACEMASE, CATABOLIC-RELATED"/>
    <property type="match status" value="1"/>
</dbReference>
<proteinExistence type="inferred from homology"/>
<comment type="function">
    <text evidence="5">Catalyzes the interconversion of L-alanine and D-alanine. May also act on other amino acids.</text>
</comment>
<keyword evidence="10" id="KW-1185">Reference proteome</keyword>
<dbReference type="GO" id="GO:0030632">
    <property type="term" value="P:D-alanine biosynthetic process"/>
    <property type="evidence" value="ECO:0007669"/>
    <property type="project" value="UniProtKB-UniRule"/>
</dbReference>
<evidence type="ECO:0000256" key="6">
    <source>
        <dbReference type="PIRSR" id="PIRSR600821-50"/>
    </source>
</evidence>
<dbReference type="InterPro" id="IPR011079">
    <property type="entry name" value="Ala_racemase_C"/>
</dbReference>
<feature type="modified residue" description="N6-(pyridoxal phosphate)lysine" evidence="5 6">
    <location>
        <position position="36"/>
    </location>
</feature>
<evidence type="ECO:0000256" key="2">
    <source>
        <dbReference type="ARBA" id="ARBA00001933"/>
    </source>
</evidence>
<evidence type="ECO:0000256" key="4">
    <source>
        <dbReference type="ARBA" id="ARBA00023235"/>
    </source>
</evidence>
<accession>A0A0U3AMB6</accession>
<feature type="binding site" evidence="5 7">
    <location>
        <position position="304"/>
    </location>
    <ligand>
        <name>substrate</name>
    </ligand>
</feature>
<keyword evidence="4 5" id="KW-0413">Isomerase</keyword>
<dbReference type="InterPro" id="IPR020622">
    <property type="entry name" value="Ala_racemase_pyridoxalP-BS"/>
</dbReference>
<sequence>MMYRPSYAEINLGVIRDNYRLSSQLAPGSRHLAVIKANAYGHGAEQVAKTLEDIAPAFAVAFTDEALSLRKAGIRAPILILEGCFGSQELTIAAKNNFWVMLHSTEQVGMLEKTHLPSPVHCWLKIDTGMHRLGIDPLQVTAILQRLQSSGKLSHKPVLASHMANAEEISCPVNQKQIEQLKLLGQSTDHPLSLANSAALMQLPDSHSDWNRPGIMLYGCSPLTEKSEQIGLRPAMAVYSQIMAIRELQKGDAVGYGGHWRADQPGRIATLAIGYGDGYPRSTDSQCEVFLHGQRARVIGSVSMDMLGVDISHLPQAKVGDKVEIWGKNLPITELASRVNTLSYELLTRVNQRLPRQFIEE</sequence>
<evidence type="ECO:0000313" key="10">
    <source>
        <dbReference type="Proteomes" id="UP000068447"/>
    </source>
</evidence>
<dbReference type="Gene3D" id="2.40.37.10">
    <property type="entry name" value="Lyase, Ornithine Decarboxylase, Chain A, domain 1"/>
    <property type="match status" value="1"/>
</dbReference>
<evidence type="ECO:0000256" key="3">
    <source>
        <dbReference type="ARBA" id="ARBA00022898"/>
    </source>
</evidence>
<reference evidence="9 10" key="1">
    <citation type="submission" date="2015-12" db="EMBL/GenBank/DDBJ databases">
        <title>Complete genome of Lacimicrobium alkaliphilum KCTC 32984.</title>
        <authorList>
            <person name="Kim S.-G."/>
            <person name="Lee Y.-J."/>
        </authorList>
    </citation>
    <scope>NUCLEOTIDE SEQUENCE [LARGE SCALE GENOMIC DNA]</scope>
    <source>
        <strain evidence="9 10">YelD216</strain>
    </source>
</reference>
<dbReference type="EC" id="5.1.1.1" evidence="5"/>
<evidence type="ECO:0000313" key="9">
    <source>
        <dbReference type="EMBL" id="ALS99122.1"/>
    </source>
</evidence>
<evidence type="ECO:0000259" key="8">
    <source>
        <dbReference type="SMART" id="SM01005"/>
    </source>
</evidence>
<dbReference type="OrthoDB" id="9813814at2"/>
<dbReference type="SUPFAM" id="SSF51419">
    <property type="entry name" value="PLP-binding barrel"/>
    <property type="match status" value="1"/>
</dbReference>
<dbReference type="InterPro" id="IPR001608">
    <property type="entry name" value="Ala_racemase_N"/>
</dbReference>